<keyword evidence="11" id="KW-1185">Reference proteome</keyword>
<dbReference type="PRINTS" id="PR01506">
    <property type="entry name" value="TATBPROTEIN"/>
</dbReference>
<evidence type="ECO:0000256" key="9">
    <source>
        <dbReference type="SAM" id="Phobius"/>
    </source>
</evidence>
<evidence type="ECO:0000313" key="10">
    <source>
        <dbReference type="EMBL" id="GAA1828920.1"/>
    </source>
</evidence>
<comment type="caution">
    <text evidence="10">The sequence shown here is derived from an EMBL/GenBank/DDBJ whole genome shotgun (WGS) entry which is preliminary data.</text>
</comment>
<name>A0ABN2MLS4_9PSEU</name>
<accession>A0ABN2MLS4</accession>
<evidence type="ECO:0000256" key="8">
    <source>
        <dbReference type="SAM" id="MobiDB-lite"/>
    </source>
</evidence>
<evidence type="ECO:0000256" key="6">
    <source>
        <dbReference type="ARBA" id="ARBA00023010"/>
    </source>
</evidence>
<evidence type="ECO:0000256" key="2">
    <source>
        <dbReference type="ARBA" id="ARBA00022448"/>
    </source>
</evidence>
<protein>
    <recommendedName>
        <fullName evidence="12">Sec-independent protein translocase protein TatB</fullName>
    </recommendedName>
</protein>
<keyword evidence="6" id="KW-0811">Translocation</keyword>
<dbReference type="EMBL" id="BAAAQK010000001">
    <property type="protein sequence ID" value="GAA1828920.1"/>
    <property type="molecule type" value="Genomic_DNA"/>
</dbReference>
<evidence type="ECO:0000256" key="4">
    <source>
        <dbReference type="ARBA" id="ARBA00022927"/>
    </source>
</evidence>
<organism evidence="10 11">
    <name type="scientific">Pseudonocardia ailaonensis</name>
    <dbReference type="NCBI Taxonomy" id="367279"/>
    <lineage>
        <taxon>Bacteria</taxon>
        <taxon>Bacillati</taxon>
        <taxon>Actinomycetota</taxon>
        <taxon>Actinomycetes</taxon>
        <taxon>Pseudonocardiales</taxon>
        <taxon>Pseudonocardiaceae</taxon>
        <taxon>Pseudonocardia</taxon>
    </lineage>
</organism>
<keyword evidence="5 9" id="KW-1133">Transmembrane helix</keyword>
<evidence type="ECO:0000256" key="7">
    <source>
        <dbReference type="ARBA" id="ARBA00023136"/>
    </source>
</evidence>
<dbReference type="Pfam" id="PF02416">
    <property type="entry name" value="TatA_B_E"/>
    <property type="match status" value="1"/>
</dbReference>
<dbReference type="RefSeq" id="WP_344411706.1">
    <property type="nucleotide sequence ID" value="NZ_BAAAQK010000001.1"/>
</dbReference>
<proteinExistence type="predicted"/>
<dbReference type="Proteomes" id="UP001500449">
    <property type="component" value="Unassembled WGS sequence"/>
</dbReference>
<keyword evidence="4" id="KW-0653">Protein transport</keyword>
<dbReference type="InterPro" id="IPR003369">
    <property type="entry name" value="TatA/B/E"/>
</dbReference>
<feature type="transmembrane region" description="Helical" evidence="9">
    <location>
        <begin position="6"/>
        <end position="22"/>
    </location>
</feature>
<keyword evidence="7 9" id="KW-0472">Membrane</keyword>
<feature type="region of interest" description="Disordered" evidence="8">
    <location>
        <begin position="97"/>
        <end position="131"/>
    </location>
</feature>
<evidence type="ECO:0000313" key="11">
    <source>
        <dbReference type="Proteomes" id="UP001500449"/>
    </source>
</evidence>
<sequence length="131" mass="14083">MFESVGWGEIVVIVLAGLFILGPERLPGAASWLARNIRKAKDFAAGANEQIRKEVGPELDELRKPLADLRAPLQELRSLRSPRAALMTHLLSEPERVKPVSAVLPDTAPVPPEPAGPESPVPTPSSSEPGR</sequence>
<evidence type="ECO:0008006" key="12">
    <source>
        <dbReference type="Google" id="ProtNLM"/>
    </source>
</evidence>
<evidence type="ECO:0000256" key="5">
    <source>
        <dbReference type="ARBA" id="ARBA00022989"/>
    </source>
</evidence>
<reference evidence="10 11" key="1">
    <citation type="journal article" date="2019" name="Int. J. Syst. Evol. Microbiol.">
        <title>The Global Catalogue of Microorganisms (GCM) 10K type strain sequencing project: providing services to taxonomists for standard genome sequencing and annotation.</title>
        <authorList>
            <consortium name="The Broad Institute Genomics Platform"/>
            <consortium name="The Broad Institute Genome Sequencing Center for Infectious Disease"/>
            <person name="Wu L."/>
            <person name="Ma J."/>
        </authorList>
    </citation>
    <scope>NUCLEOTIDE SEQUENCE [LARGE SCALE GENOMIC DNA]</scope>
    <source>
        <strain evidence="10 11">JCM 16009</strain>
    </source>
</reference>
<evidence type="ECO:0000256" key="3">
    <source>
        <dbReference type="ARBA" id="ARBA00022692"/>
    </source>
</evidence>
<comment type="subcellular location">
    <subcellularLocation>
        <location evidence="1">Membrane</location>
        <topology evidence="1">Single-pass membrane protein</topology>
    </subcellularLocation>
</comment>
<keyword evidence="3 9" id="KW-0812">Transmembrane</keyword>
<gene>
    <name evidence="10" type="ORF">GCM10009836_03390</name>
</gene>
<dbReference type="Gene3D" id="1.20.5.3310">
    <property type="match status" value="1"/>
</dbReference>
<evidence type="ECO:0000256" key="1">
    <source>
        <dbReference type="ARBA" id="ARBA00004167"/>
    </source>
</evidence>
<feature type="compositionally biased region" description="Pro residues" evidence="8">
    <location>
        <begin position="108"/>
        <end position="123"/>
    </location>
</feature>
<keyword evidence="2" id="KW-0813">Transport</keyword>